<name>A0A9P6CNI0_9AGAR</name>
<evidence type="ECO:0000259" key="9">
    <source>
        <dbReference type="PROSITE" id="PS51292"/>
    </source>
</evidence>
<evidence type="ECO:0000256" key="3">
    <source>
        <dbReference type="ARBA" id="ARBA00022723"/>
    </source>
</evidence>
<dbReference type="Proteomes" id="UP000807353">
    <property type="component" value="Unassembled WGS sequence"/>
</dbReference>
<dbReference type="Pfam" id="PF12906">
    <property type="entry name" value="RINGv"/>
    <property type="match status" value="1"/>
</dbReference>
<keyword evidence="4" id="KW-0863">Zinc-finger</keyword>
<dbReference type="OrthoDB" id="5817083at2759"/>
<keyword evidence="5" id="KW-0862">Zinc</keyword>
<evidence type="ECO:0000256" key="5">
    <source>
        <dbReference type="ARBA" id="ARBA00022833"/>
    </source>
</evidence>
<protein>
    <recommendedName>
        <fullName evidence="9">RING-CH-type domain-containing protein</fullName>
    </recommendedName>
</protein>
<dbReference type="PANTHER" id="PTHR46283">
    <property type="entry name" value="E3 UBIQUITIN-PROTEIN LIGASE MARCH5"/>
    <property type="match status" value="1"/>
</dbReference>
<dbReference type="SMART" id="SM00744">
    <property type="entry name" value="RINGv"/>
    <property type="match status" value="1"/>
</dbReference>
<keyword evidence="6 8" id="KW-1133">Transmembrane helix</keyword>
<reference evidence="10" key="1">
    <citation type="submission" date="2020-11" db="EMBL/GenBank/DDBJ databases">
        <authorList>
            <consortium name="DOE Joint Genome Institute"/>
            <person name="Ahrendt S."/>
            <person name="Riley R."/>
            <person name="Andreopoulos W."/>
            <person name="Labutti K."/>
            <person name="Pangilinan J."/>
            <person name="Ruiz-Duenas F.J."/>
            <person name="Barrasa J.M."/>
            <person name="Sanchez-Garcia M."/>
            <person name="Camarero S."/>
            <person name="Miyauchi S."/>
            <person name="Serrano A."/>
            <person name="Linde D."/>
            <person name="Babiker R."/>
            <person name="Drula E."/>
            <person name="Ayuso-Fernandez I."/>
            <person name="Pacheco R."/>
            <person name="Padilla G."/>
            <person name="Ferreira P."/>
            <person name="Barriuso J."/>
            <person name="Kellner H."/>
            <person name="Castanera R."/>
            <person name="Alfaro M."/>
            <person name="Ramirez L."/>
            <person name="Pisabarro A.G."/>
            <person name="Kuo A."/>
            <person name="Tritt A."/>
            <person name="Lipzen A."/>
            <person name="He G."/>
            <person name="Yan M."/>
            <person name="Ng V."/>
            <person name="Cullen D."/>
            <person name="Martin F."/>
            <person name="Rosso M.-N."/>
            <person name="Henrissat B."/>
            <person name="Hibbett D."/>
            <person name="Martinez A.T."/>
            <person name="Grigoriev I.V."/>
        </authorList>
    </citation>
    <scope>NUCLEOTIDE SEQUENCE</scope>
    <source>
        <strain evidence="10">CBS 247.69</strain>
    </source>
</reference>
<keyword evidence="11" id="KW-1185">Reference proteome</keyword>
<evidence type="ECO:0000256" key="6">
    <source>
        <dbReference type="ARBA" id="ARBA00022989"/>
    </source>
</evidence>
<evidence type="ECO:0000256" key="2">
    <source>
        <dbReference type="ARBA" id="ARBA00022692"/>
    </source>
</evidence>
<gene>
    <name evidence="10" type="ORF">BDZ94DRAFT_1246437</name>
</gene>
<dbReference type="InterPro" id="IPR011016">
    <property type="entry name" value="Znf_RING-CH"/>
</dbReference>
<dbReference type="GO" id="GO:0008270">
    <property type="term" value="F:zinc ion binding"/>
    <property type="evidence" value="ECO:0007669"/>
    <property type="project" value="UniProtKB-KW"/>
</dbReference>
<sequence length="480" mass="53420">MNTRVPTVNDLRVKLCYICREEEHFDSAPQGPPKEWTHPCKCTLVAHESCLLKWIQTSQGDSSRAANALKCPQCGAQYELESDRPVVYRVIGAGNRLLQKAGRLFTLMSAVGAVVVFGSGVYILLTAYGAWAVKQLMGNEMFDLLLTDDPANWPWTAFFNLPSLTLSLILSRFQSIQQIPTLIPILLVWPPSTPIGAHSRLLDDYWTRPSDARTLALNSLPSLTSWPPSPFVFGLFLVPITRAIYRRFFAKLQHWVLGSTPLTSRRSNGLNLQLGDVGPFFLRIRVQDAQRPAEQVPAPAGGNEPADVAPEDLDPVAAAEQLIEIDSASFGRRVGGALLIPAISSVMGSFLFRLSKRSQLLRNILGVRPPLRGLLPPAFGLTLGAHDWEKLSFIKQLGMAFRLVLNATWNGTRTWAAADPVWWRNSLGLGIFVVAKDCIQLLHLWLAKRELETRRVKTRDFEGIDIKELDLIPSFVRNLA</sequence>
<evidence type="ECO:0000256" key="1">
    <source>
        <dbReference type="ARBA" id="ARBA00004141"/>
    </source>
</evidence>
<evidence type="ECO:0000313" key="11">
    <source>
        <dbReference type="Proteomes" id="UP000807353"/>
    </source>
</evidence>
<keyword evidence="7 8" id="KW-0472">Membrane</keyword>
<keyword evidence="2 8" id="KW-0812">Transmembrane</keyword>
<dbReference type="Gene3D" id="3.30.40.10">
    <property type="entry name" value="Zinc/RING finger domain, C3HC4 (zinc finger)"/>
    <property type="match status" value="1"/>
</dbReference>
<keyword evidence="3" id="KW-0479">Metal-binding</keyword>
<comment type="caution">
    <text evidence="10">The sequence shown here is derived from an EMBL/GenBank/DDBJ whole genome shotgun (WGS) entry which is preliminary data.</text>
</comment>
<evidence type="ECO:0000313" key="10">
    <source>
        <dbReference type="EMBL" id="KAF9468295.1"/>
    </source>
</evidence>
<feature type="domain" description="RING-CH-type" evidence="9">
    <location>
        <begin position="8"/>
        <end position="81"/>
    </location>
</feature>
<accession>A0A9P6CNI0</accession>
<dbReference type="SUPFAM" id="SSF57850">
    <property type="entry name" value="RING/U-box"/>
    <property type="match status" value="1"/>
</dbReference>
<dbReference type="InterPro" id="IPR013083">
    <property type="entry name" value="Znf_RING/FYVE/PHD"/>
</dbReference>
<organism evidence="10 11">
    <name type="scientific">Collybia nuda</name>
    <dbReference type="NCBI Taxonomy" id="64659"/>
    <lineage>
        <taxon>Eukaryota</taxon>
        <taxon>Fungi</taxon>
        <taxon>Dikarya</taxon>
        <taxon>Basidiomycota</taxon>
        <taxon>Agaricomycotina</taxon>
        <taxon>Agaricomycetes</taxon>
        <taxon>Agaricomycetidae</taxon>
        <taxon>Agaricales</taxon>
        <taxon>Tricholomatineae</taxon>
        <taxon>Clitocybaceae</taxon>
        <taxon>Collybia</taxon>
    </lineage>
</organism>
<evidence type="ECO:0000256" key="4">
    <source>
        <dbReference type="ARBA" id="ARBA00022771"/>
    </source>
</evidence>
<evidence type="ECO:0000256" key="8">
    <source>
        <dbReference type="SAM" id="Phobius"/>
    </source>
</evidence>
<dbReference type="EMBL" id="MU150233">
    <property type="protein sequence ID" value="KAF9468295.1"/>
    <property type="molecule type" value="Genomic_DNA"/>
</dbReference>
<proteinExistence type="predicted"/>
<evidence type="ECO:0000256" key="7">
    <source>
        <dbReference type="ARBA" id="ARBA00023136"/>
    </source>
</evidence>
<dbReference type="GO" id="GO:0016020">
    <property type="term" value="C:membrane"/>
    <property type="evidence" value="ECO:0007669"/>
    <property type="project" value="UniProtKB-SubCell"/>
</dbReference>
<comment type="subcellular location">
    <subcellularLocation>
        <location evidence="1">Membrane</location>
        <topology evidence="1">Multi-pass membrane protein</topology>
    </subcellularLocation>
</comment>
<dbReference type="PROSITE" id="PS51292">
    <property type="entry name" value="ZF_RING_CH"/>
    <property type="match status" value="1"/>
</dbReference>
<dbReference type="AlphaFoldDB" id="A0A9P6CNI0"/>
<feature type="transmembrane region" description="Helical" evidence="8">
    <location>
        <begin position="104"/>
        <end position="131"/>
    </location>
</feature>